<feature type="transmembrane region" description="Helical" evidence="1">
    <location>
        <begin position="539"/>
        <end position="561"/>
    </location>
</feature>
<dbReference type="PANTHER" id="PTHR37544">
    <property type="entry name" value="SPRAY-RELATED"/>
    <property type="match status" value="1"/>
</dbReference>
<feature type="transmembrane region" description="Helical" evidence="1">
    <location>
        <begin position="662"/>
        <end position="685"/>
    </location>
</feature>
<reference evidence="2" key="1">
    <citation type="submission" date="2021-12" db="EMBL/GenBank/DDBJ databases">
        <title>Curvularia clavata genome.</title>
        <authorList>
            <person name="Cao Y."/>
        </authorList>
    </citation>
    <scope>NUCLEOTIDE SEQUENCE</scope>
    <source>
        <strain evidence="2">Yc1106</strain>
    </source>
</reference>
<dbReference type="VEuPathDB" id="FungiDB:yc1106_00125"/>
<keyword evidence="1" id="KW-0472">Membrane</keyword>
<gene>
    <name evidence="2" type="ORF">yc1106_00125</name>
</gene>
<dbReference type="Proteomes" id="UP001056012">
    <property type="component" value="Chromosome 1"/>
</dbReference>
<dbReference type="PANTHER" id="PTHR37544:SF3">
    <property type="entry name" value="SPRAY"/>
    <property type="match status" value="1"/>
</dbReference>
<feature type="transmembrane region" description="Helical" evidence="1">
    <location>
        <begin position="787"/>
        <end position="810"/>
    </location>
</feature>
<keyword evidence="1" id="KW-1133">Transmembrane helix</keyword>
<accession>A0A9Q8YZ87</accession>
<dbReference type="OrthoDB" id="3248909at2759"/>
<evidence type="ECO:0000313" key="2">
    <source>
        <dbReference type="EMBL" id="USP72851.1"/>
    </source>
</evidence>
<feature type="transmembrane region" description="Helical" evidence="1">
    <location>
        <begin position="49"/>
        <end position="70"/>
    </location>
</feature>
<dbReference type="InterPro" id="IPR021840">
    <property type="entry name" value="DUF3433"/>
</dbReference>
<dbReference type="Pfam" id="PF11915">
    <property type="entry name" value="DUF3433"/>
    <property type="match status" value="2"/>
</dbReference>
<keyword evidence="3" id="KW-1185">Reference proteome</keyword>
<feature type="transmembrane region" description="Helical" evidence="1">
    <location>
        <begin position="1212"/>
        <end position="1234"/>
    </location>
</feature>
<protein>
    <submittedName>
        <fullName evidence="2">Uncharacterized protein</fullName>
    </submittedName>
</protein>
<proteinExistence type="predicted"/>
<dbReference type="EMBL" id="CP089274">
    <property type="protein sequence ID" value="USP72851.1"/>
    <property type="molecule type" value="Genomic_DNA"/>
</dbReference>
<organism evidence="2 3">
    <name type="scientific">Curvularia clavata</name>
    <dbReference type="NCBI Taxonomy" id="95742"/>
    <lineage>
        <taxon>Eukaryota</taxon>
        <taxon>Fungi</taxon>
        <taxon>Dikarya</taxon>
        <taxon>Ascomycota</taxon>
        <taxon>Pezizomycotina</taxon>
        <taxon>Dothideomycetes</taxon>
        <taxon>Pleosporomycetidae</taxon>
        <taxon>Pleosporales</taxon>
        <taxon>Pleosporineae</taxon>
        <taxon>Pleosporaceae</taxon>
        <taxon>Curvularia</taxon>
    </lineage>
</organism>
<feature type="transmembrane region" description="Helical" evidence="1">
    <location>
        <begin position="1180"/>
        <end position="1206"/>
    </location>
</feature>
<evidence type="ECO:0000313" key="3">
    <source>
        <dbReference type="Proteomes" id="UP001056012"/>
    </source>
</evidence>
<keyword evidence="1" id="KW-0812">Transmembrane</keyword>
<feature type="transmembrane region" description="Helical" evidence="1">
    <location>
        <begin position="94"/>
        <end position="113"/>
    </location>
</feature>
<sequence>MDANTVPASNSSVNDTTRPKKSGALVSIFSRGSAEDPAPKRWKPTALRAPVLILTILICWSLIAVVQFLLTKSQQNQGIIFAPRISDLPLSRTFLYLYFPTIVAVIFSMYWAWIDLETKRMEPYYQLSKENGALGKDSILLQYPFDFLPLVPIKAARDKHWPVFWGSFAVVLVTWGLVPTQAGIFSTRSITRNVTLPFDRSTAFVPASEQASTLTLRFAQSTYGIAVLNETLTQYMGRNYTLAPFRPTPDAKSDNSSKPYGNWTAPTTMYSVDLYCEPAVMGPNPILTGAIANSSNGCTFKMGLDGNLTMGLNKAHGDSAVLRIKEFTAMYVGYWNPFGFADYSLDQSCPETSNSTFYAAIQRNKAKDTDPPQDVTAIYCWPTYYQQDVTATVDAVTLQPIKVDRVGEKKPLQDGMFNTTLLEQLMSSTSVGNEVRGDLLPSKSTPQYFDPIARTNLSLSSGPKGAAVVQPMVGLALSVSNHPLEEYLDWKVLSKSYADGYRLMFARAMRDVLDQDFRTVEKVVGHRLDTTEAVLVEPVFVYIVEGFLGVISVATIALLYLSVTRTKNLRSNPSTIAAIMSMVADNEPLLADVEGLDCCKVEDIEKHLAQKRYKLLDDGFSIGIVELPHSPAVIGDDSHSPSPTQRHNTVSDIAKPVRPKEFSLWVTGPLVGCFVGLVVVLTVIFVKARLQGKHDCLTPHSIVLTEAGLPLPSSNTIVQNILENYIPTAIATLIEPAWVLFNRLLCMLQPIEELQGCNARAKKSIDLDYSSLPPQLVFGKALKAKHFVLAAVCSMALLANLLAVSLAGLLNQTTIDMRKETTMSPPYDLKFVPINGTIGPLGDQSFGSLQASGAYQGGNGEDQFLVADSYIRQGTPLPAWTDETMFYLPLFAEGSNATSAIREVEGRTRSFGAKLECNSLEFDEKFQAGLITVVPTVEAVAPSVNITITSDAGKSVQCTKTSTYMRQGPISTEEGNCVTGPSAAELVFILGPTANASQADAEACMGSVVMGWLRDRNGSCGEIKPRALNKQNAVFVHCRPRLTTGFATVSVDSSGRLRKKAENMTLDDHMPTGIFSNDPINLIGQSNRYLFMTGSEAWHNDTFADGFINYFISHTANGRRLIDPKQDVPSFSEIEDPLSRVYSLLFAIWMGTNKDKLLLPNQAGNAAASEGWRIEPETRLFVSTPMFIISEAILCTYVVVAIMVYMRRPGRYLARMPTSIASLIALFAASAAVLDMRGTSYLDKRGRARHLEEVDARYGYGSFIGGGDGRVHIGIEKTPFVRVRSKATWFDKKVVSWRWRSNV</sequence>
<feature type="transmembrane region" description="Helical" evidence="1">
    <location>
        <begin position="161"/>
        <end position="178"/>
    </location>
</feature>
<evidence type="ECO:0000256" key="1">
    <source>
        <dbReference type="SAM" id="Phobius"/>
    </source>
</evidence>
<name>A0A9Q8YZ87_CURCL</name>